<dbReference type="CTD" id="9947420"/>
<gene>
    <name evidence="1" type="ORF">LOAG_09981</name>
</gene>
<dbReference type="KEGG" id="loa:LOAG_09981"/>
<evidence type="ECO:0000313" key="1">
    <source>
        <dbReference type="EMBL" id="EFO18514.1"/>
    </source>
</evidence>
<dbReference type="EMBL" id="JH712306">
    <property type="protein sequence ID" value="EFO18514.1"/>
    <property type="molecule type" value="Genomic_DNA"/>
</dbReference>
<dbReference type="RefSeq" id="XP_003145556.1">
    <property type="nucleotide sequence ID" value="XM_003145508.1"/>
</dbReference>
<organism evidence="1">
    <name type="scientific">Loa loa</name>
    <name type="common">Eye worm</name>
    <name type="synonym">Filaria loa</name>
    <dbReference type="NCBI Taxonomy" id="7209"/>
    <lineage>
        <taxon>Eukaryota</taxon>
        <taxon>Metazoa</taxon>
        <taxon>Ecdysozoa</taxon>
        <taxon>Nematoda</taxon>
        <taxon>Chromadorea</taxon>
        <taxon>Rhabditida</taxon>
        <taxon>Spirurina</taxon>
        <taxon>Spiruromorpha</taxon>
        <taxon>Filarioidea</taxon>
        <taxon>Onchocercidae</taxon>
        <taxon>Loa</taxon>
    </lineage>
</organism>
<accession>A0A1S0TQZ2</accession>
<dbReference type="AlphaFoldDB" id="A0A1S0TQZ2"/>
<protein>
    <submittedName>
        <fullName evidence="1">Zinc finger protein</fullName>
    </submittedName>
</protein>
<sequence>MSLCRTYFAHEQSQGIGRTQENARRTIYLQTQTMQLWANIQSFINIRDHGVAMQNSINIAMQKMKPSCGKVFISFGAVRQHLENICSNLTAAHPPFGHALRNMRKHQKLRGIFSATKTMSVLMSDVLSTRTVPSSIRNTRERTANHLFANANNPLVSKSTIVARHYSLTRKPKSQLWQILQPQVHLAKIIKQCFVTSR</sequence>
<dbReference type="InParanoid" id="A0A1S0TQZ2"/>
<name>A0A1S0TQZ2_LOALO</name>
<dbReference type="GeneID" id="9947420"/>
<proteinExistence type="predicted"/>
<reference evidence="1" key="1">
    <citation type="submission" date="2012-04" db="EMBL/GenBank/DDBJ databases">
        <title>The Genome Sequence of Loa loa.</title>
        <authorList>
            <consortium name="The Broad Institute Genome Sequencing Platform"/>
            <consortium name="Broad Institute Genome Sequencing Center for Infectious Disease"/>
            <person name="Nutman T.B."/>
            <person name="Fink D.L."/>
            <person name="Russ C."/>
            <person name="Young S."/>
            <person name="Zeng Q."/>
            <person name="Gargeya S."/>
            <person name="Alvarado L."/>
            <person name="Berlin A."/>
            <person name="Chapman S.B."/>
            <person name="Chen Z."/>
            <person name="Freedman E."/>
            <person name="Gellesch M."/>
            <person name="Goldberg J."/>
            <person name="Griggs A."/>
            <person name="Gujja S."/>
            <person name="Heilman E.R."/>
            <person name="Heiman D."/>
            <person name="Howarth C."/>
            <person name="Mehta T."/>
            <person name="Neiman D."/>
            <person name="Pearson M."/>
            <person name="Roberts A."/>
            <person name="Saif S."/>
            <person name="Shea T."/>
            <person name="Shenoy N."/>
            <person name="Sisk P."/>
            <person name="Stolte C."/>
            <person name="Sykes S."/>
            <person name="White J."/>
            <person name="Yandava C."/>
            <person name="Haas B."/>
            <person name="Henn M.R."/>
            <person name="Nusbaum C."/>
            <person name="Birren B."/>
        </authorList>
    </citation>
    <scope>NUCLEOTIDE SEQUENCE [LARGE SCALE GENOMIC DNA]</scope>
</reference>